<dbReference type="Proteomes" id="UP000622475">
    <property type="component" value="Unassembled WGS sequence"/>
</dbReference>
<name>A0A929KWD3_9SPHI</name>
<dbReference type="Pfam" id="PF10387">
    <property type="entry name" value="DUF2442"/>
    <property type="match status" value="1"/>
</dbReference>
<gene>
    <name evidence="1" type="ORF">IRJ16_07180</name>
</gene>
<keyword evidence="2" id="KW-1185">Reference proteome</keyword>
<dbReference type="InterPro" id="IPR018841">
    <property type="entry name" value="DUF2442"/>
</dbReference>
<dbReference type="EMBL" id="JADFFL010000002">
    <property type="protein sequence ID" value="MBE9661663.1"/>
    <property type="molecule type" value="Genomic_DNA"/>
</dbReference>
<sequence>MALFTSRKQKKDVKVTFQGDMLFVEIDGGKPQAYPLTWMPQLKNATADEQADWKLTDKGLRWDNLNVDINLA</sequence>
<proteinExistence type="predicted"/>
<protein>
    <submittedName>
        <fullName evidence="1">DUF2442 domain-containing protein</fullName>
    </submittedName>
</protein>
<reference evidence="1" key="1">
    <citation type="submission" date="2020-10" db="EMBL/GenBank/DDBJ databases">
        <title>Mucilaginibacter mali sp. nov., isolated from rhizosphere soil of apple orchard.</title>
        <authorList>
            <person name="Lee J.-S."/>
            <person name="Kim H.S."/>
            <person name="Kim J.-S."/>
        </authorList>
    </citation>
    <scope>NUCLEOTIDE SEQUENCE</scope>
    <source>
        <strain evidence="1">KCTC 22746</strain>
    </source>
</reference>
<evidence type="ECO:0000313" key="1">
    <source>
        <dbReference type="EMBL" id="MBE9661663.1"/>
    </source>
</evidence>
<comment type="caution">
    <text evidence="1">The sequence shown here is derived from an EMBL/GenBank/DDBJ whole genome shotgun (WGS) entry which is preliminary data.</text>
</comment>
<dbReference type="Gene3D" id="3.30.2020.40">
    <property type="entry name" value="Uncharacterised protein PF10387, DUF2442"/>
    <property type="match status" value="1"/>
</dbReference>
<evidence type="ECO:0000313" key="2">
    <source>
        <dbReference type="Proteomes" id="UP000622475"/>
    </source>
</evidence>
<dbReference type="AlphaFoldDB" id="A0A929KWD3"/>
<organism evidence="1 2">
    <name type="scientific">Mucilaginibacter myungsuensis</name>
    <dbReference type="NCBI Taxonomy" id="649104"/>
    <lineage>
        <taxon>Bacteria</taxon>
        <taxon>Pseudomonadati</taxon>
        <taxon>Bacteroidota</taxon>
        <taxon>Sphingobacteriia</taxon>
        <taxon>Sphingobacteriales</taxon>
        <taxon>Sphingobacteriaceae</taxon>
        <taxon>Mucilaginibacter</taxon>
    </lineage>
</organism>
<accession>A0A929KWD3</accession>
<dbReference type="RefSeq" id="WP_194110842.1">
    <property type="nucleotide sequence ID" value="NZ_JADFFL010000002.1"/>
</dbReference>